<organism evidence="6 7">
    <name type="scientific">Mycolicibacterium confluentis</name>
    <dbReference type="NCBI Taxonomy" id="28047"/>
    <lineage>
        <taxon>Bacteria</taxon>
        <taxon>Bacillati</taxon>
        <taxon>Actinomycetota</taxon>
        <taxon>Actinomycetes</taxon>
        <taxon>Mycobacteriales</taxon>
        <taxon>Mycobacteriaceae</taxon>
        <taxon>Mycolicibacterium</taxon>
    </lineage>
</organism>
<protein>
    <recommendedName>
        <fullName evidence="8">DoxX-like family protein</fullName>
    </recommendedName>
</protein>
<evidence type="ECO:0008006" key="8">
    <source>
        <dbReference type="Google" id="ProtNLM"/>
    </source>
</evidence>
<feature type="transmembrane region" description="Helical" evidence="5">
    <location>
        <begin position="67"/>
        <end position="87"/>
    </location>
</feature>
<evidence type="ECO:0000313" key="6">
    <source>
        <dbReference type="EMBL" id="BBZ33895.1"/>
    </source>
</evidence>
<proteinExistence type="predicted"/>
<dbReference type="RefSeq" id="WP_085154740.1">
    <property type="nucleotide sequence ID" value="NZ_AP022612.1"/>
</dbReference>
<evidence type="ECO:0000256" key="1">
    <source>
        <dbReference type="ARBA" id="ARBA00004141"/>
    </source>
</evidence>
<evidence type="ECO:0000313" key="7">
    <source>
        <dbReference type="Proteomes" id="UP000466931"/>
    </source>
</evidence>
<evidence type="ECO:0000256" key="5">
    <source>
        <dbReference type="SAM" id="Phobius"/>
    </source>
</evidence>
<reference evidence="6" key="1">
    <citation type="journal article" date="2019" name="Emerg. Microbes Infect.">
        <title>Comprehensive subspecies identification of 175 nontuberculous mycobacteria species based on 7547 genomic profiles.</title>
        <authorList>
            <person name="Matsumoto Y."/>
            <person name="Kinjo T."/>
            <person name="Motooka D."/>
            <person name="Nabeya D."/>
            <person name="Jung N."/>
            <person name="Uechi K."/>
            <person name="Horii T."/>
            <person name="Iida T."/>
            <person name="Fujita J."/>
            <person name="Nakamura S."/>
        </authorList>
    </citation>
    <scope>NUCLEOTIDE SEQUENCE [LARGE SCALE GENOMIC DNA]</scope>
    <source>
        <strain evidence="6">JCM 13671</strain>
    </source>
</reference>
<dbReference type="OrthoDB" id="4377071at2"/>
<evidence type="ECO:0000256" key="4">
    <source>
        <dbReference type="ARBA" id="ARBA00023136"/>
    </source>
</evidence>
<evidence type="ECO:0000256" key="3">
    <source>
        <dbReference type="ARBA" id="ARBA00022989"/>
    </source>
</evidence>
<keyword evidence="2 5" id="KW-0812">Transmembrane</keyword>
<comment type="subcellular location">
    <subcellularLocation>
        <location evidence="1">Membrane</location>
        <topology evidence="1">Multi-pass membrane protein</topology>
    </subcellularLocation>
</comment>
<dbReference type="AlphaFoldDB" id="A0A7I7XX17"/>
<gene>
    <name evidence="6" type="ORF">MCNF_25000</name>
</gene>
<name>A0A7I7XX17_9MYCO</name>
<sequence length="122" mass="12574">MSGLTSTRTYTALAAVQAADAVACAIPLAVITKSFDDVGLPQKYRPIVPVVKAASAIGLLSAGRFPALARLTTFMLTIYFILAVGSHLRAKDYSPGLVAASSFLALFSTLTVKGPDSARAGA</sequence>
<dbReference type="InterPro" id="IPR032808">
    <property type="entry name" value="DoxX"/>
</dbReference>
<evidence type="ECO:0000256" key="2">
    <source>
        <dbReference type="ARBA" id="ARBA00022692"/>
    </source>
</evidence>
<keyword evidence="4 5" id="KW-0472">Membrane</keyword>
<dbReference type="Proteomes" id="UP000466931">
    <property type="component" value="Chromosome"/>
</dbReference>
<dbReference type="GO" id="GO:0016020">
    <property type="term" value="C:membrane"/>
    <property type="evidence" value="ECO:0007669"/>
    <property type="project" value="UniProtKB-SubCell"/>
</dbReference>
<dbReference type="Pfam" id="PF13564">
    <property type="entry name" value="DoxX_2"/>
    <property type="match status" value="1"/>
</dbReference>
<reference evidence="6" key="2">
    <citation type="submission" date="2020-02" db="EMBL/GenBank/DDBJ databases">
        <authorList>
            <person name="Matsumoto Y."/>
            <person name="Motooka D."/>
            <person name="Nakamura S."/>
        </authorList>
    </citation>
    <scope>NUCLEOTIDE SEQUENCE</scope>
    <source>
        <strain evidence="6">JCM 13671</strain>
    </source>
</reference>
<keyword evidence="3 5" id="KW-1133">Transmembrane helix</keyword>
<keyword evidence="7" id="KW-1185">Reference proteome</keyword>
<accession>A0A7I7XX17</accession>
<feature type="transmembrane region" description="Helical" evidence="5">
    <location>
        <begin position="93"/>
        <end position="112"/>
    </location>
</feature>
<dbReference type="EMBL" id="AP022612">
    <property type="protein sequence ID" value="BBZ33895.1"/>
    <property type="molecule type" value="Genomic_DNA"/>
</dbReference>